<evidence type="ECO:0000256" key="5">
    <source>
        <dbReference type="ARBA" id="ARBA00023136"/>
    </source>
</evidence>
<feature type="transmembrane region" description="Helical" evidence="9">
    <location>
        <begin position="210"/>
        <end position="232"/>
    </location>
</feature>
<keyword evidence="6 8" id="KW-0675">Receptor</keyword>
<evidence type="ECO:0000256" key="8">
    <source>
        <dbReference type="RuleBase" id="RU000688"/>
    </source>
</evidence>
<dbReference type="PROSITE" id="PS50262">
    <property type="entry name" value="G_PROTEIN_RECEP_F1_2"/>
    <property type="match status" value="1"/>
</dbReference>
<dbReference type="PRINTS" id="PR00237">
    <property type="entry name" value="GPCRRHODOPSN"/>
</dbReference>
<dbReference type="Pfam" id="PF00001">
    <property type="entry name" value="7tm_1"/>
    <property type="match status" value="1"/>
</dbReference>
<feature type="transmembrane region" description="Helical" evidence="9">
    <location>
        <begin position="79"/>
        <end position="105"/>
    </location>
</feature>
<feature type="domain" description="G-protein coupled receptors family 1 profile" evidence="10">
    <location>
        <begin position="59"/>
        <end position="326"/>
    </location>
</feature>
<feature type="transmembrane region" description="Helical" evidence="9">
    <location>
        <begin position="44"/>
        <end position="67"/>
    </location>
</feature>
<feature type="transmembrane region" description="Helical" evidence="9">
    <location>
        <begin position="158"/>
        <end position="180"/>
    </location>
</feature>
<dbReference type="PROSITE" id="PS00237">
    <property type="entry name" value="G_PROTEIN_RECEP_F1_1"/>
    <property type="match status" value="1"/>
</dbReference>
<sequence length="527" mass="59437">MNLTAHLLDLMLKASNLSRWQFIQEFSIPPLVAVPRLPSTLLPVFGLLYVLIFGLAVVGNGAVLVILCRRKALQSPSTFFICSLALSDLLISIVCVPATMLQHFFTNWLAGDFLCKLIPFLQVTAIATSMLTMTCIAVERFQGILYPLHVRNSYFLCYAFKMLVVVWLVALAIAAPMLFVQKVEVKYDFLFDVQHTCCLEVWPSQQQRRAYTTCLSVLVFLAPLTTMAILYWKIMRELWGKHKVHDIMFQTLPGSEINKITRRKKRAVRMMATVVLLFAACWAPFHLVSLLLDYGQLDLDLDSEFLLVSVVQILGFSNSVCNPLVYAALNTTFKRDLLALLTRGCSGARGCCCSSCSCWSWRSHKRVGISAVESVEPRRGLETTCRQGGIRSWSKPAWEGEPERPTSNMFPPMNLLSAIRSKKTSSTMILSVIDPPHTDSTSGSDQPLTGILGVCAASCLRECGFCLHGWAQILREVLRVSRSLQRRLEMPSRVQRTHSLLSLTTRLYHDSCRVCYRQDFTIQTTWR</sequence>
<comment type="subcellular location">
    <subcellularLocation>
        <location evidence="1">Membrane</location>
        <topology evidence="1">Multi-pass membrane protein</topology>
    </subcellularLocation>
</comment>
<evidence type="ECO:0000313" key="12">
    <source>
        <dbReference type="Proteomes" id="UP000694701"/>
    </source>
</evidence>
<dbReference type="Proteomes" id="UP000694701">
    <property type="component" value="Unplaced"/>
</dbReference>
<keyword evidence="2 8" id="KW-0812">Transmembrane</keyword>
<feature type="transmembrane region" description="Helical" evidence="9">
    <location>
        <begin position="117"/>
        <end position="138"/>
    </location>
</feature>
<evidence type="ECO:0000256" key="1">
    <source>
        <dbReference type="ARBA" id="ARBA00004141"/>
    </source>
</evidence>
<dbReference type="Gene3D" id="1.20.1070.10">
    <property type="entry name" value="Rhodopsin 7-helix transmembrane proteins"/>
    <property type="match status" value="1"/>
</dbReference>
<dbReference type="Ensembl" id="ENSCCRT00020018673.1">
    <property type="protein sequence ID" value="ENSCCRP00020016983.1"/>
    <property type="gene ID" value="ENSCCRG00020008141.1"/>
</dbReference>
<proteinExistence type="inferred from homology"/>
<name>A0A8C2H406_CYPCA</name>
<dbReference type="SMART" id="SM01381">
    <property type="entry name" value="7TM_GPCR_Srsx"/>
    <property type="match status" value="1"/>
</dbReference>
<dbReference type="InterPro" id="IPR000276">
    <property type="entry name" value="GPCR_Rhodpsn"/>
</dbReference>
<dbReference type="AlphaFoldDB" id="A0A8C2H406"/>
<reference evidence="11" key="1">
    <citation type="submission" date="2025-08" db="UniProtKB">
        <authorList>
            <consortium name="Ensembl"/>
        </authorList>
    </citation>
    <scope>IDENTIFICATION</scope>
</reference>
<dbReference type="InterPro" id="IPR017452">
    <property type="entry name" value="GPCR_Rhodpsn_7TM"/>
</dbReference>
<evidence type="ECO:0000256" key="6">
    <source>
        <dbReference type="ARBA" id="ARBA00023170"/>
    </source>
</evidence>
<evidence type="ECO:0000256" key="3">
    <source>
        <dbReference type="ARBA" id="ARBA00022989"/>
    </source>
</evidence>
<keyword evidence="3 9" id="KW-1133">Transmembrane helix</keyword>
<dbReference type="SUPFAM" id="SSF81321">
    <property type="entry name" value="Family A G protein-coupled receptor-like"/>
    <property type="match status" value="1"/>
</dbReference>
<evidence type="ECO:0000256" key="9">
    <source>
        <dbReference type="SAM" id="Phobius"/>
    </source>
</evidence>
<accession>A0A8C2H406</accession>
<evidence type="ECO:0000313" key="11">
    <source>
        <dbReference type="Ensembl" id="ENSCCRP00020016983.1"/>
    </source>
</evidence>
<evidence type="ECO:0000256" key="2">
    <source>
        <dbReference type="ARBA" id="ARBA00022692"/>
    </source>
</evidence>
<keyword evidence="5 9" id="KW-0472">Membrane</keyword>
<evidence type="ECO:0000256" key="7">
    <source>
        <dbReference type="ARBA" id="ARBA00023224"/>
    </source>
</evidence>
<dbReference type="GO" id="GO:0005886">
    <property type="term" value="C:plasma membrane"/>
    <property type="evidence" value="ECO:0007669"/>
    <property type="project" value="TreeGrafter"/>
</dbReference>
<keyword evidence="7 8" id="KW-0807">Transducer</keyword>
<dbReference type="PANTHER" id="PTHR45695">
    <property type="entry name" value="LEUCOKININ RECEPTOR-RELATED"/>
    <property type="match status" value="1"/>
</dbReference>
<dbReference type="PANTHER" id="PTHR45695:SF20">
    <property type="entry name" value="PYROGLUTAMYLATED RFAMIDE PEPTIDE RECEPTOR"/>
    <property type="match status" value="1"/>
</dbReference>
<comment type="similarity">
    <text evidence="8">Belongs to the G-protein coupled receptor 1 family.</text>
</comment>
<keyword evidence="4 8" id="KW-0297">G-protein coupled receptor</keyword>
<dbReference type="GO" id="GO:0004930">
    <property type="term" value="F:G protein-coupled receptor activity"/>
    <property type="evidence" value="ECO:0007669"/>
    <property type="project" value="UniProtKB-KW"/>
</dbReference>
<evidence type="ECO:0000256" key="4">
    <source>
        <dbReference type="ARBA" id="ARBA00023040"/>
    </source>
</evidence>
<protein>
    <submittedName>
        <fullName evidence="11">Pyroglutamylated RFamide peptide receptor 4</fullName>
    </submittedName>
</protein>
<evidence type="ECO:0000259" key="10">
    <source>
        <dbReference type="PROSITE" id="PS50262"/>
    </source>
</evidence>
<feature type="transmembrane region" description="Helical" evidence="9">
    <location>
        <begin position="267"/>
        <end position="285"/>
    </location>
</feature>
<organism evidence="11 12">
    <name type="scientific">Cyprinus carpio</name>
    <name type="common">Common carp</name>
    <dbReference type="NCBI Taxonomy" id="7962"/>
    <lineage>
        <taxon>Eukaryota</taxon>
        <taxon>Metazoa</taxon>
        <taxon>Chordata</taxon>
        <taxon>Craniata</taxon>
        <taxon>Vertebrata</taxon>
        <taxon>Euteleostomi</taxon>
        <taxon>Actinopterygii</taxon>
        <taxon>Neopterygii</taxon>
        <taxon>Teleostei</taxon>
        <taxon>Ostariophysi</taxon>
        <taxon>Cypriniformes</taxon>
        <taxon>Cyprinidae</taxon>
        <taxon>Cyprininae</taxon>
        <taxon>Cyprinus</taxon>
    </lineage>
</organism>
<feature type="transmembrane region" description="Helical" evidence="9">
    <location>
        <begin position="305"/>
        <end position="329"/>
    </location>
</feature>